<dbReference type="RefSeq" id="WP_071505935.1">
    <property type="nucleotide sequence ID" value="NZ_MORL01000023.1"/>
</dbReference>
<dbReference type="AlphaFoldDB" id="A0A1S2VET1"/>
<dbReference type="Proteomes" id="UP000181790">
    <property type="component" value="Unassembled WGS sequence"/>
</dbReference>
<dbReference type="Gene3D" id="3.40.1420.30">
    <property type="match status" value="3"/>
</dbReference>
<proteinExistence type="predicted"/>
<feature type="domain" description="Putative beta-lactamase-inhibitor-like PepSY-like" evidence="2">
    <location>
        <begin position="137"/>
        <end position="192"/>
    </location>
</feature>
<comment type="caution">
    <text evidence="3">The sequence shown here is derived from an EMBL/GenBank/DDBJ whole genome shotgun (WGS) entry which is preliminary data.</text>
</comment>
<sequence length="269" mass="28272">MKKQFLLGLLAIGFALTMNACNNDQSLVNPDDSATATATGAARAATDSAGFHSKKKLTKIETSALPAAITGYITTNYAGATVDYAAKDDDGNYFVGITQSGTRKALLFNADGTFNHEVSLKKGPGKGPGGKRDSLSQIAITNLPSAITSYISANYAGATINMAVKDDNRGYLVMITVNDTKKTLLFNTDGTFNQELVKVLRGKLTEVAAADLPAAITTYITTNYAGATVKKAGKLSDGQYVVSIKPASGNPVDLLFAADGTFKQVLKHR</sequence>
<evidence type="ECO:0000313" key="4">
    <source>
        <dbReference type="Proteomes" id="UP000181790"/>
    </source>
</evidence>
<dbReference type="InterPro" id="IPR021533">
    <property type="entry name" value="PepSY-like"/>
</dbReference>
<name>A0A1S2VET1_9BACT</name>
<reference evidence="3 4" key="1">
    <citation type="submission" date="2016-10" db="EMBL/GenBank/DDBJ databases">
        <title>Arsenicibacter rosenii gen. nov., sp. nov., an efficient arsenic-methylating bacterium isolated from an arsenic-contaminated paddy soil.</title>
        <authorList>
            <person name="Huang K."/>
        </authorList>
    </citation>
    <scope>NUCLEOTIDE SEQUENCE [LARGE SCALE GENOMIC DNA]</scope>
    <source>
        <strain evidence="3 4">SM-1</strain>
    </source>
</reference>
<gene>
    <name evidence="3" type="ORF">BLX24_24865</name>
</gene>
<evidence type="ECO:0000259" key="2">
    <source>
        <dbReference type="Pfam" id="PF11396"/>
    </source>
</evidence>
<dbReference type="EMBL" id="MORL01000023">
    <property type="protein sequence ID" value="OIN56408.1"/>
    <property type="molecule type" value="Genomic_DNA"/>
</dbReference>
<dbReference type="Pfam" id="PF11396">
    <property type="entry name" value="PepSY_like"/>
    <property type="match status" value="3"/>
</dbReference>
<feature type="domain" description="Putative beta-lactamase-inhibitor-like PepSY-like" evidence="2">
    <location>
        <begin position="55"/>
        <end position="114"/>
    </location>
</feature>
<feature type="signal peptide" evidence="1">
    <location>
        <begin position="1"/>
        <end position="20"/>
    </location>
</feature>
<feature type="domain" description="Putative beta-lactamase-inhibitor-like PepSY-like" evidence="2">
    <location>
        <begin position="201"/>
        <end position="263"/>
    </location>
</feature>
<evidence type="ECO:0000256" key="1">
    <source>
        <dbReference type="SAM" id="SignalP"/>
    </source>
</evidence>
<organism evidence="3 4">
    <name type="scientific">Arsenicibacter rosenii</name>
    <dbReference type="NCBI Taxonomy" id="1750698"/>
    <lineage>
        <taxon>Bacteria</taxon>
        <taxon>Pseudomonadati</taxon>
        <taxon>Bacteroidota</taxon>
        <taxon>Cytophagia</taxon>
        <taxon>Cytophagales</taxon>
        <taxon>Spirosomataceae</taxon>
        <taxon>Arsenicibacter</taxon>
    </lineage>
</organism>
<dbReference type="SUPFAM" id="SSF160574">
    <property type="entry name" value="BT0923-like"/>
    <property type="match status" value="2"/>
</dbReference>
<protein>
    <recommendedName>
        <fullName evidence="2">Putative beta-lactamase-inhibitor-like PepSY-like domain-containing protein</fullName>
    </recommendedName>
</protein>
<keyword evidence="1" id="KW-0732">Signal</keyword>
<keyword evidence="4" id="KW-1185">Reference proteome</keyword>
<dbReference type="OrthoDB" id="980012at2"/>
<accession>A0A1S2VET1</accession>
<feature type="chain" id="PRO_5010171446" description="Putative beta-lactamase-inhibitor-like PepSY-like domain-containing protein" evidence="1">
    <location>
        <begin position="21"/>
        <end position="269"/>
    </location>
</feature>
<evidence type="ECO:0000313" key="3">
    <source>
        <dbReference type="EMBL" id="OIN56408.1"/>
    </source>
</evidence>